<gene>
    <name evidence="2" type="ORF">CR513_62543</name>
</gene>
<evidence type="ECO:0000256" key="1">
    <source>
        <dbReference type="SAM" id="MobiDB-lite"/>
    </source>
</evidence>
<dbReference type="Proteomes" id="UP000257109">
    <property type="component" value="Unassembled WGS sequence"/>
</dbReference>
<keyword evidence="3" id="KW-1185">Reference proteome</keyword>
<protein>
    <submittedName>
        <fullName evidence="2">Uncharacterized protein</fullName>
    </submittedName>
</protein>
<dbReference type="AlphaFoldDB" id="A0A371E079"/>
<sequence>MEKQQQKELRHQLKATWVKSWIPSTEPKTLTLTCRLSKSKYTSMGEMMSSAAGYSKEHSKVWLCNGSLACLPEPFTLLVTWPHFHIPGLRARQFNDSLALRKLVSMEEIRAQVKNHIEDEEDLANHLEVERKASLPQVTSGQARSGRGKTSTDTKGGIPYSPGGGPHPYRLPVGI</sequence>
<evidence type="ECO:0000313" key="2">
    <source>
        <dbReference type="EMBL" id="RDX58166.1"/>
    </source>
</evidence>
<name>A0A371E079_MUCPR</name>
<reference evidence="2" key="1">
    <citation type="submission" date="2018-05" db="EMBL/GenBank/DDBJ databases">
        <title>Draft genome of Mucuna pruriens seed.</title>
        <authorList>
            <person name="Nnadi N.E."/>
            <person name="Vos R."/>
            <person name="Hasami M.H."/>
            <person name="Devisetty U.K."/>
            <person name="Aguiy J.C."/>
        </authorList>
    </citation>
    <scope>NUCLEOTIDE SEQUENCE [LARGE SCALE GENOMIC DNA]</scope>
    <source>
        <strain evidence="2">JCA_2017</strain>
    </source>
</reference>
<feature type="compositionally biased region" description="Polar residues" evidence="1">
    <location>
        <begin position="136"/>
        <end position="154"/>
    </location>
</feature>
<evidence type="ECO:0000313" key="3">
    <source>
        <dbReference type="Proteomes" id="UP000257109"/>
    </source>
</evidence>
<organism evidence="2 3">
    <name type="scientific">Mucuna pruriens</name>
    <name type="common">Velvet bean</name>
    <name type="synonym">Dolichos pruriens</name>
    <dbReference type="NCBI Taxonomy" id="157652"/>
    <lineage>
        <taxon>Eukaryota</taxon>
        <taxon>Viridiplantae</taxon>
        <taxon>Streptophyta</taxon>
        <taxon>Embryophyta</taxon>
        <taxon>Tracheophyta</taxon>
        <taxon>Spermatophyta</taxon>
        <taxon>Magnoliopsida</taxon>
        <taxon>eudicotyledons</taxon>
        <taxon>Gunneridae</taxon>
        <taxon>Pentapetalae</taxon>
        <taxon>rosids</taxon>
        <taxon>fabids</taxon>
        <taxon>Fabales</taxon>
        <taxon>Fabaceae</taxon>
        <taxon>Papilionoideae</taxon>
        <taxon>50 kb inversion clade</taxon>
        <taxon>NPAAA clade</taxon>
        <taxon>indigoferoid/millettioid clade</taxon>
        <taxon>Phaseoleae</taxon>
        <taxon>Mucuna</taxon>
    </lineage>
</organism>
<feature type="non-terminal residue" evidence="2">
    <location>
        <position position="1"/>
    </location>
</feature>
<accession>A0A371E079</accession>
<feature type="region of interest" description="Disordered" evidence="1">
    <location>
        <begin position="129"/>
        <end position="175"/>
    </location>
</feature>
<proteinExistence type="predicted"/>
<dbReference type="OrthoDB" id="1434155at2759"/>
<dbReference type="EMBL" id="QJKJ01017768">
    <property type="protein sequence ID" value="RDX58166.1"/>
    <property type="molecule type" value="Genomic_DNA"/>
</dbReference>
<comment type="caution">
    <text evidence="2">The sequence shown here is derived from an EMBL/GenBank/DDBJ whole genome shotgun (WGS) entry which is preliminary data.</text>
</comment>